<dbReference type="PANTHER" id="PTHR45138">
    <property type="entry name" value="REGULATORY COMPONENTS OF SENSORY TRANSDUCTION SYSTEM"/>
    <property type="match status" value="1"/>
</dbReference>
<dbReference type="InterPro" id="IPR029787">
    <property type="entry name" value="Nucleotide_cyclase"/>
</dbReference>
<proteinExistence type="predicted"/>
<dbReference type="FunFam" id="3.30.70.270:FF:000001">
    <property type="entry name" value="Diguanylate cyclase domain protein"/>
    <property type="match status" value="1"/>
</dbReference>
<dbReference type="Pfam" id="PF00990">
    <property type="entry name" value="GGDEF"/>
    <property type="match status" value="1"/>
</dbReference>
<feature type="domain" description="GGDEF" evidence="4">
    <location>
        <begin position="260"/>
        <end position="396"/>
    </location>
</feature>
<dbReference type="GO" id="GO:1902201">
    <property type="term" value="P:negative regulation of bacterial-type flagellum-dependent cell motility"/>
    <property type="evidence" value="ECO:0007669"/>
    <property type="project" value="TreeGrafter"/>
</dbReference>
<dbReference type="Gene3D" id="3.30.70.270">
    <property type="match status" value="1"/>
</dbReference>
<evidence type="ECO:0000256" key="2">
    <source>
        <dbReference type="ARBA" id="ARBA00034247"/>
    </source>
</evidence>
<protein>
    <recommendedName>
        <fullName evidence="1">diguanylate cyclase</fullName>
        <ecNumber evidence="1">2.7.7.65</ecNumber>
    </recommendedName>
</protein>
<dbReference type="InterPro" id="IPR050469">
    <property type="entry name" value="Diguanylate_Cyclase"/>
</dbReference>
<dbReference type="CDD" id="cd01949">
    <property type="entry name" value="GGDEF"/>
    <property type="match status" value="1"/>
</dbReference>
<evidence type="ECO:0000256" key="1">
    <source>
        <dbReference type="ARBA" id="ARBA00012528"/>
    </source>
</evidence>
<dbReference type="Proteomes" id="UP000198870">
    <property type="component" value="Unassembled WGS sequence"/>
</dbReference>
<sequence>MRCNLKNRKDIPPRDVPGFNHRAARHNVVREQAIALLVIAQYLLSLLWVGFTEDMGALLSAVVPAMDRGLFFGVVFLPPLLTVGISFYARRFLYESPRLFVIHRLNLILLMFGAAWTAILAGTPFVFETVLLLSSLLIVITPMFSLGLYLCALLFFFLGSAWTGGWTGFSWFDIGDVVLTALVGLIMVRFRFSDRVGGYLTSRTMEEQHRQLKETNRELLEANGRLQTITYLDGLTGVSNRRAFDEALEGEWRRAMRGEAPLGLLMVDIDFFKAYNDTYGHQAGDDCLKQVAGALGAVARRQGEVVARYGGEEFAVICPGGNTDALAVVGESLRRRVGALRITHPSLPWGHVSISVGGAVVVPRPGDSRERLIGRADEALYAAKEAGRNRVVIRKQAQVTL</sequence>
<feature type="transmembrane region" description="Helical" evidence="3">
    <location>
        <begin position="105"/>
        <end position="127"/>
    </location>
</feature>
<dbReference type="GO" id="GO:0005886">
    <property type="term" value="C:plasma membrane"/>
    <property type="evidence" value="ECO:0007669"/>
    <property type="project" value="TreeGrafter"/>
</dbReference>
<comment type="catalytic activity">
    <reaction evidence="2">
        <text>2 GTP = 3',3'-c-di-GMP + 2 diphosphate</text>
        <dbReference type="Rhea" id="RHEA:24898"/>
        <dbReference type="ChEBI" id="CHEBI:33019"/>
        <dbReference type="ChEBI" id="CHEBI:37565"/>
        <dbReference type="ChEBI" id="CHEBI:58805"/>
        <dbReference type="EC" id="2.7.7.65"/>
    </reaction>
</comment>
<dbReference type="AlphaFoldDB" id="A0A1G5G9L6"/>
<dbReference type="SUPFAM" id="SSF55073">
    <property type="entry name" value="Nucleotide cyclase"/>
    <property type="match status" value="1"/>
</dbReference>
<keyword evidence="6" id="KW-1185">Reference proteome</keyword>
<dbReference type="PANTHER" id="PTHR45138:SF9">
    <property type="entry name" value="DIGUANYLATE CYCLASE DGCM-RELATED"/>
    <property type="match status" value="1"/>
</dbReference>
<organism evidence="5 6">
    <name type="scientific">Desulfoluna spongiiphila</name>
    <dbReference type="NCBI Taxonomy" id="419481"/>
    <lineage>
        <taxon>Bacteria</taxon>
        <taxon>Pseudomonadati</taxon>
        <taxon>Thermodesulfobacteriota</taxon>
        <taxon>Desulfobacteria</taxon>
        <taxon>Desulfobacterales</taxon>
        <taxon>Desulfolunaceae</taxon>
        <taxon>Desulfoluna</taxon>
    </lineage>
</organism>
<evidence type="ECO:0000313" key="5">
    <source>
        <dbReference type="EMBL" id="SCY48047.1"/>
    </source>
</evidence>
<dbReference type="PROSITE" id="PS50887">
    <property type="entry name" value="GGDEF"/>
    <property type="match status" value="1"/>
</dbReference>
<dbReference type="RefSeq" id="WP_092211298.1">
    <property type="nucleotide sequence ID" value="NZ_FMUX01000010.1"/>
</dbReference>
<dbReference type="EMBL" id="FMUX01000010">
    <property type="protein sequence ID" value="SCY48047.1"/>
    <property type="molecule type" value="Genomic_DNA"/>
</dbReference>
<dbReference type="GO" id="GO:0052621">
    <property type="term" value="F:diguanylate cyclase activity"/>
    <property type="evidence" value="ECO:0007669"/>
    <property type="project" value="UniProtKB-EC"/>
</dbReference>
<feature type="transmembrane region" description="Helical" evidence="3">
    <location>
        <begin position="170"/>
        <end position="192"/>
    </location>
</feature>
<name>A0A1G5G9L6_9BACT</name>
<keyword evidence="3" id="KW-1133">Transmembrane helix</keyword>
<evidence type="ECO:0000313" key="6">
    <source>
        <dbReference type="Proteomes" id="UP000198870"/>
    </source>
</evidence>
<keyword evidence="3" id="KW-0812">Transmembrane</keyword>
<dbReference type="InterPro" id="IPR000160">
    <property type="entry name" value="GGDEF_dom"/>
</dbReference>
<dbReference type="GO" id="GO:0043709">
    <property type="term" value="P:cell adhesion involved in single-species biofilm formation"/>
    <property type="evidence" value="ECO:0007669"/>
    <property type="project" value="TreeGrafter"/>
</dbReference>
<feature type="transmembrane region" description="Helical" evidence="3">
    <location>
        <begin position="71"/>
        <end position="93"/>
    </location>
</feature>
<dbReference type="NCBIfam" id="TIGR00254">
    <property type="entry name" value="GGDEF"/>
    <property type="match status" value="1"/>
</dbReference>
<feature type="transmembrane region" description="Helical" evidence="3">
    <location>
        <begin position="33"/>
        <end position="51"/>
    </location>
</feature>
<gene>
    <name evidence="5" type="ORF">SAMN05216233_11015</name>
</gene>
<dbReference type="SMART" id="SM00267">
    <property type="entry name" value="GGDEF"/>
    <property type="match status" value="1"/>
</dbReference>
<evidence type="ECO:0000256" key="3">
    <source>
        <dbReference type="SAM" id="Phobius"/>
    </source>
</evidence>
<dbReference type="STRING" id="419481.SAMN05216233_11015"/>
<keyword evidence="3" id="KW-0472">Membrane</keyword>
<accession>A0A1G5G9L6</accession>
<dbReference type="OrthoDB" id="9778432at2"/>
<evidence type="ECO:0000259" key="4">
    <source>
        <dbReference type="PROSITE" id="PS50887"/>
    </source>
</evidence>
<dbReference type="InterPro" id="IPR043128">
    <property type="entry name" value="Rev_trsase/Diguanyl_cyclase"/>
</dbReference>
<reference evidence="5 6" key="1">
    <citation type="submission" date="2016-10" db="EMBL/GenBank/DDBJ databases">
        <authorList>
            <person name="de Groot N.N."/>
        </authorList>
    </citation>
    <scope>NUCLEOTIDE SEQUENCE [LARGE SCALE GENOMIC DNA]</scope>
    <source>
        <strain evidence="5 6">AA1</strain>
    </source>
</reference>
<dbReference type="EC" id="2.7.7.65" evidence="1"/>
<feature type="transmembrane region" description="Helical" evidence="3">
    <location>
        <begin position="133"/>
        <end position="158"/>
    </location>
</feature>